<gene>
    <name evidence="3" type="ORF">GCM10017083_40380</name>
</gene>
<evidence type="ECO:0000313" key="3">
    <source>
        <dbReference type="EMBL" id="GHD58045.1"/>
    </source>
</evidence>
<sequence>MTDADADLPIIDAHHHFWDLGHGRYPWLEDHVIPFRYGDYSALRQRSYLIDDFLGDHGRHRVVKSVHMEAEWDPRDPVGETRWLHALHDRTGWPHAMVGQAWFAREDIAEVLAGHAAFPLVRSVRQKPAAAPSPDAFVAGAPGSMADPAFRAGYRLLSRHGLHYDLQTPWWHLGEAADLARDFPDTLIVLNHTGLPSDRSPAGLDGWRNAMAALADRPNTMVKISGIGVPGQRWTPDLQRAIVLDTIRLFGADRCMVASNFPVDSLCATYDEIFAGLKEITADLAAADRRALFHDTASRTYRPA</sequence>
<dbReference type="RefSeq" id="WP_229837403.1">
    <property type="nucleotide sequence ID" value="NZ_BMZS01000010.1"/>
</dbReference>
<dbReference type="EMBL" id="BMZS01000010">
    <property type="protein sequence ID" value="GHD58045.1"/>
    <property type="molecule type" value="Genomic_DNA"/>
</dbReference>
<dbReference type="PANTHER" id="PTHR43569:SF1">
    <property type="entry name" value="BLL3371 PROTEIN"/>
    <property type="match status" value="1"/>
</dbReference>
<dbReference type="Proteomes" id="UP000630353">
    <property type="component" value="Unassembled WGS sequence"/>
</dbReference>
<evidence type="ECO:0000256" key="1">
    <source>
        <dbReference type="ARBA" id="ARBA00038310"/>
    </source>
</evidence>
<proteinExistence type="inferred from homology"/>
<feature type="domain" description="Amidohydrolase-related" evidence="2">
    <location>
        <begin position="11"/>
        <end position="302"/>
    </location>
</feature>
<dbReference type="SUPFAM" id="SSF51556">
    <property type="entry name" value="Metallo-dependent hydrolases"/>
    <property type="match status" value="1"/>
</dbReference>
<dbReference type="InterPro" id="IPR006680">
    <property type="entry name" value="Amidohydro-rel"/>
</dbReference>
<evidence type="ECO:0000259" key="2">
    <source>
        <dbReference type="Pfam" id="PF04909"/>
    </source>
</evidence>
<dbReference type="AlphaFoldDB" id="A0A919CSI3"/>
<keyword evidence="4" id="KW-1185">Reference proteome</keyword>
<comment type="caution">
    <text evidence="3">The sequence shown here is derived from an EMBL/GenBank/DDBJ whole genome shotgun (WGS) entry which is preliminary data.</text>
</comment>
<accession>A0A919CSI3</accession>
<dbReference type="InterPro" id="IPR032466">
    <property type="entry name" value="Metal_Hydrolase"/>
</dbReference>
<comment type="similarity">
    <text evidence="1">Belongs to the metallo-dependent hydrolases superfamily.</text>
</comment>
<dbReference type="PANTHER" id="PTHR43569">
    <property type="entry name" value="AMIDOHYDROLASE"/>
    <property type="match status" value="1"/>
</dbReference>
<reference evidence="3" key="1">
    <citation type="journal article" date="2014" name="Int. J. Syst. Evol. Microbiol.">
        <title>Complete genome sequence of Corynebacterium casei LMG S-19264T (=DSM 44701T), isolated from a smear-ripened cheese.</title>
        <authorList>
            <consortium name="US DOE Joint Genome Institute (JGI-PGF)"/>
            <person name="Walter F."/>
            <person name="Albersmeier A."/>
            <person name="Kalinowski J."/>
            <person name="Ruckert C."/>
        </authorList>
    </citation>
    <scope>NUCLEOTIDE SEQUENCE</scope>
    <source>
        <strain evidence="3">KCTC 42651</strain>
    </source>
</reference>
<name>A0A919CSI3_9PROT</name>
<protein>
    <recommendedName>
        <fullName evidence="2">Amidohydrolase-related domain-containing protein</fullName>
    </recommendedName>
</protein>
<organism evidence="3 4">
    <name type="scientific">Thalassobaculum fulvum</name>
    <dbReference type="NCBI Taxonomy" id="1633335"/>
    <lineage>
        <taxon>Bacteria</taxon>
        <taxon>Pseudomonadati</taxon>
        <taxon>Pseudomonadota</taxon>
        <taxon>Alphaproteobacteria</taxon>
        <taxon>Rhodospirillales</taxon>
        <taxon>Thalassobaculaceae</taxon>
        <taxon>Thalassobaculum</taxon>
    </lineage>
</organism>
<evidence type="ECO:0000313" key="4">
    <source>
        <dbReference type="Proteomes" id="UP000630353"/>
    </source>
</evidence>
<dbReference type="InterPro" id="IPR052350">
    <property type="entry name" value="Metallo-dep_Lactonases"/>
</dbReference>
<dbReference type="Gene3D" id="3.20.20.140">
    <property type="entry name" value="Metal-dependent hydrolases"/>
    <property type="match status" value="1"/>
</dbReference>
<dbReference type="GO" id="GO:0016787">
    <property type="term" value="F:hydrolase activity"/>
    <property type="evidence" value="ECO:0007669"/>
    <property type="project" value="InterPro"/>
</dbReference>
<dbReference type="Pfam" id="PF04909">
    <property type="entry name" value="Amidohydro_2"/>
    <property type="match status" value="1"/>
</dbReference>
<reference evidence="3" key="2">
    <citation type="submission" date="2020-09" db="EMBL/GenBank/DDBJ databases">
        <authorList>
            <person name="Sun Q."/>
            <person name="Kim S."/>
        </authorList>
    </citation>
    <scope>NUCLEOTIDE SEQUENCE</scope>
    <source>
        <strain evidence="3">KCTC 42651</strain>
    </source>
</reference>